<gene>
    <name evidence="1" type="ORF">S12H4_45818</name>
</gene>
<proteinExistence type="predicted"/>
<name>X1VDT3_9ZZZZ</name>
<protein>
    <submittedName>
        <fullName evidence="1">Uncharacterized protein</fullName>
    </submittedName>
</protein>
<dbReference type="GO" id="GO:0006508">
    <property type="term" value="P:proteolysis"/>
    <property type="evidence" value="ECO:0007669"/>
    <property type="project" value="UniProtKB-KW"/>
</dbReference>
<organism evidence="1">
    <name type="scientific">marine sediment metagenome</name>
    <dbReference type="NCBI Taxonomy" id="412755"/>
    <lineage>
        <taxon>unclassified sequences</taxon>
        <taxon>metagenomes</taxon>
        <taxon>ecological metagenomes</taxon>
    </lineage>
</organism>
<dbReference type="GO" id="GO:0004252">
    <property type="term" value="F:serine-type endopeptidase activity"/>
    <property type="evidence" value="ECO:0007669"/>
    <property type="project" value="InterPro"/>
</dbReference>
<dbReference type="AlphaFoldDB" id="X1VDT3"/>
<dbReference type="EMBL" id="BARW01028370">
    <property type="protein sequence ID" value="GAJ12171.1"/>
    <property type="molecule type" value="Genomic_DNA"/>
</dbReference>
<sequence length="237" mass="25639">MIKDAIDAFLEPAPEASAYIFEIFYWVEGMATWGTIWSDPTGPVPVPSPNYSGRPAKVGEEMYLGVWWYNNGEVTVTGHVDLELTAPSGAKHVLSASSGQDETQDPNSGAASVFNPFTLNEAGTWSLKATLSHAGDTLDEETTSFPVEVPAKIPTIISITVSPKTGAPPYNTRIEGELYGEDGSPVAYATVNLYRDGIKVDSTSTDAVGFYSFTQVVNEPHDFYTEFEGNDKYEGCV</sequence>
<accession>X1VDT3</accession>
<comment type="caution">
    <text evidence="1">The sequence shown here is derived from an EMBL/GenBank/DDBJ whole genome shotgun (WGS) entry which is preliminary data.</text>
</comment>
<dbReference type="SUPFAM" id="SSF49478">
    <property type="entry name" value="Cna protein B-type domain"/>
    <property type="match status" value="1"/>
</dbReference>
<reference evidence="1" key="1">
    <citation type="journal article" date="2014" name="Front. Microbiol.">
        <title>High frequency of phylogenetically diverse reductive dehalogenase-homologous genes in deep subseafloor sedimentary metagenomes.</title>
        <authorList>
            <person name="Kawai M."/>
            <person name="Futagami T."/>
            <person name="Toyoda A."/>
            <person name="Takaki Y."/>
            <person name="Nishi S."/>
            <person name="Hori S."/>
            <person name="Arai W."/>
            <person name="Tsubouchi T."/>
            <person name="Morono Y."/>
            <person name="Uchiyama I."/>
            <person name="Ito T."/>
            <person name="Fujiyama A."/>
            <person name="Inagaki F."/>
            <person name="Takami H."/>
        </authorList>
    </citation>
    <scope>NUCLEOTIDE SEQUENCE</scope>
    <source>
        <strain evidence="1">Expedition CK06-06</strain>
    </source>
</reference>
<evidence type="ECO:0000313" key="1">
    <source>
        <dbReference type="EMBL" id="GAJ12171.1"/>
    </source>
</evidence>